<dbReference type="Proteomes" id="UP000006048">
    <property type="component" value="Chromosome"/>
</dbReference>
<evidence type="ECO:0000313" key="3">
    <source>
        <dbReference type="Proteomes" id="UP000006048"/>
    </source>
</evidence>
<keyword evidence="3" id="KW-1185">Reference proteome</keyword>
<dbReference type="STRING" id="869212.Turpa_3578"/>
<feature type="region of interest" description="Disordered" evidence="1">
    <location>
        <begin position="1"/>
        <end position="23"/>
    </location>
</feature>
<gene>
    <name evidence="2" type="ordered locus">Turpa_3578</name>
</gene>
<organism evidence="2 3">
    <name type="scientific">Turneriella parva (strain ATCC BAA-1111 / DSM 21527 / NCTC 11395 / H)</name>
    <name type="common">Leptospira parva</name>
    <dbReference type="NCBI Taxonomy" id="869212"/>
    <lineage>
        <taxon>Bacteria</taxon>
        <taxon>Pseudomonadati</taxon>
        <taxon>Spirochaetota</taxon>
        <taxon>Spirochaetia</taxon>
        <taxon>Leptospirales</taxon>
        <taxon>Leptospiraceae</taxon>
        <taxon>Turneriella</taxon>
    </lineage>
</organism>
<protein>
    <submittedName>
        <fullName evidence="2">Uncharacterized protein</fullName>
    </submittedName>
</protein>
<dbReference type="RefSeq" id="WP_014804689.1">
    <property type="nucleotide sequence ID" value="NC_018020.1"/>
</dbReference>
<accession>I4BAA5</accession>
<dbReference type="HOGENOM" id="CLU_764926_0_0_12"/>
<dbReference type="KEGG" id="tpx:Turpa_3578"/>
<sequence>MKSDDRVENIPLRIDREPNTNEAPASDYAEFASMVDSDKPVAALLLERAAVSDDVKAMMSETEKVLGAIISGIRVSVTTLILGTEAYTLLANAATPAYDTEVYFGRVRQNIYDSISQDGVERFAKHKGIFLRVNTPISKSFIRSTVDVNRETRIDSSFNGPAKSTKITGSIAVCIDGNPDEIPYIDGAELCFLPLEFAPFGFSALQWNAINRLVSMPEQIRKFREWVKTGAERFQREGIEVKAMNTMMHEWRMQHDVLYRFYHRFCENTPGRHTAIHEFMKYFRIFQLESCNYDHIGQYKATQFIRRMGHGEYMEHQPGKISVRMHRDLSIDSKYVKKCNENNKYKQFLDGEYDDKTWKEFI</sequence>
<evidence type="ECO:0000256" key="1">
    <source>
        <dbReference type="SAM" id="MobiDB-lite"/>
    </source>
</evidence>
<reference evidence="2 3" key="1">
    <citation type="submission" date="2012-06" db="EMBL/GenBank/DDBJ databases">
        <title>The complete chromosome of genome of Turneriella parva DSM 21527.</title>
        <authorList>
            <consortium name="US DOE Joint Genome Institute (JGI-PGF)"/>
            <person name="Lucas S."/>
            <person name="Han J."/>
            <person name="Lapidus A."/>
            <person name="Bruce D."/>
            <person name="Goodwin L."/>
            <person name="Pitluck S."/>
            <person name="Peters L."/>
            <person name="Kyrpides N."/>
            <person name="Mavromatis K."/>
            <person name="Ivanova N."/>
            <person name="Mikhailova N."/>
            <person name="Chertkov O."/>
            <person name="Detter J.C."/>
            <person name="Tapia R."/>
            <person name="Han C."/>
            <person name="Land M."/>
            <person name="Hauser L."/>
            <person name="Markowitz V."/>
            <person name="Cheng J.-F."/>
            <person name="Hugenholtz P."/>
            <person name="Woyke T."/>
            <person name="Wu D."/>
            <person name="Gronow S."/>
            <person name="Wellnitz S."/>
            <person name="Brambilla E."/>
            <person name="Klenk H.-P."/>
            <person name="Eisen J.A."/>
        </authorList>
    </citation>
    <scope>NUCLEOTIDE SEQUENCE [LARGE SCALE GENOMIC DNA]</scope>
    <source>
        <strain evidence="3">ATCC BAA-1111 / DSM 21527 / NCTC 11395 / H</strain>
    </source>
</reference>
<feature type="compositionally biased region" description="Basic and acidic residues" evidence="1">
    <location>
        <begin position="1"/>
        <end position="19"/>
    </location>
</feature>
<name>I4BAA5_TURPD</name>
<dbReference type="EMBL" id="CP002959">
    <property type="protein sequence ID" value="AFM14212.1"/>
    <property type="molecule type" value="Genomic_DNA"/>
</dbReference>
<dbReference type="AlphaFoldDB" id="I4BAA5"/>
<evidence type="ECO:0000313" key="2">
    <source>
        <dbReference type="EMBL" id="AFM14212.1"/>
    </source>
</evidence>
<proteinExistence type="predicted"/>